<comment type="caution">
    <text evidence="2">The sequence shown here is derived from an EMBL/GenBank/DDBJ whole genome shotgun (WGS) entry which is preliminary data.</text>
</comment>
<proteinExistence type="predicted"/>
<organism evidence="2 3">
    <name type="scientific">Sphingobacterium haloxyli</name>
    <dbReference type="NCBI Taxonomy" id="2100533"/>
    <lineage>
        <taxon>Bacteria</taxon>
        <taxon>Pseudomonadati</taxon>
        <taxon>Bacteroidota</taxon>
        <taxon>Sphingobacteriia</taxon>
        <taxon>Sphingobacteriales</taxon>
        <taxon>Sphingobacteriaceae</taxon>
        <taxon>Sphingobacterium</taxon>
    </lineage>
</organism>
<reference evidence="2 3" key="1">
    <citation type="submission" date="2018-02" db="EMBL/GenBank/DDBJ databases">
        <title>The draft genome of Sphingobacterium sp. 5JN-11.</title>
        <authorList>
            <person name="Liu L."/>
            <person name="Li L."/>
            <person name="Liang L."/>
            <person name="Zhang X."/>
            <person name="Wang T."/>
        </authorList>
    </citation>
    <scope>NUCLEOTIDE SEQUENCE [LARGE SCALE GENOMIC DNA]</scope>
    <source>
        <strain evidence="2 3">5JN-11</strain>
    </source>
</reference>
<dbReference type="EMBL" id="PVBQ01000006">
    <property type="protein sequence ID" value="PRD47508.1"/>
    <property type="molecule type" value="Genomic_DNA"/>
</dbReference>
<feature type="transmembrane region" description="Helical" evidence="1">
    <location>
        <begin position="21"/>
        <end position="41"/>
    </location>
</feature>
<protein>
    <recommendedName>
        <fullName evidence="4">DUF4199 domain-containing protein</fullName>
    </recommendedName>
</protein>
<evidence type="ECO:0000313" key="3">
    <source>
        <dbReference type="Proteomes" id="UP000239711"/>
    </source>
</evidence>
<name>A0A2S9J3Y5_9SPHI</name>
<dbReference type="Pfam" id="PF13858">
    <property type="entry name" value="DUF4199"/>
    <property type="match status" value="1"/>
</dbReference>
<dbReference type="InterPro" id="IPR025250">
    <property type="entry name" value="DUF4199"/>
</dbReference>
<keyword evidence="1" id="KW-1133">Transmembrane helix</keyword>
<evidence type="ECO:0000313" key="2">
    <source>
        <dbReference type="EMBL" id="PRD47508.1"/>
    </source>
</evidence>
<feature type="transmembrane region" description="Helical" evidence="1">
    <location>
        <begin position="88"/>
        <end position="110"/>
    </location>
</feature>
<keyword evidence="3" id="KW-1185">Reference proteome</keyword>
<gene>
    <name evidence="2" type="ORF">C5745_09310</name>
</gene>
<dbReference type="OrthoDB" id="660361at2"/>
<keyword evidence="1" id="KW-0472">Membrane</keyword>
<dbReference type="RefSeq" id="WP_105716730.1">
    <property type="nucleotide sequence ID" value="NZ_PVBQ01000006.1"/>
</dbReference>
<evidence type="ECO:0000256" key="1">
    <source>
        <dbReference type="SAM" id="Phobius"/>
    </source>
</evidence>
<keyword evidence="1" id="KW-0812">Transmembrane</keyword>
<feature type="transmembrane region" description="Helical" evidence="1">
    <location>
        <begin position="165"/>
        <end position="184"/>
    </location>
</feature>
<accession>A0A2S9J3Y5</accession>
<dbReference type="Proteomes" id="UP000239711">
    <property type="component" value="Unassembled WGS sequence"/>
</dbReference>
<sequence>MNQDFNSPFPAEEVKKEGIKYGIYVGIISLVISIVSMYVLVNSADFKISSMVTGGISFLLMIALSAYFAVLLRRVAGGFWNFSQALKGIFVMLAIAVIISTVGGAVFNLINPEPQQIVFDKTINLTIETMESIGADDDLIDKQVADLEKQRDELREFSIGQNLKGLGIALIMYFVFALILAAILKRERPSFLPVQDNSSQMDDEGRYKPEEN</sequence>
<evidence type="ECO:0008006" key="4">
    <source>
        <dbReference type="Google" id="ProtNLM"/>
    </source>
</evidence>
<dbReference type="AlphaFoldDB" id="A0A2S9J3Y5"/>
<feature type="transmembrane region" description="Helical" evidence="1">
    <location>
        <begin position="53"/>
        <end position="76"/>
    </location>
</feature>